<dbReference type="GO" id="GO:0090575">
    <property type="term" value="C:RNA polymerase II transcription regulator complex"/>
    <property type="evidence" value="ECO:0007669"/>
    <property type="project" value="TreeGrafter"/>
</dbReference>
<evidence type="ECO:0000256" key="2">
    <source>
        <dbReference type="ARBA" id="ARBA00011738"/>
    </source>
</evidence>
<feature type="domain" description="BHLH" evidence="9">
    <location>
        <begin position="280"/>
        <end position="332"/>
    </location>
</feature>
<comment type="caution">
    <text evidence="10">The sequence shown here is derived from an EMBL/GenBank/DDBJ whole genome shotgun (WGS) entry which is preliminary data.</text>
</comment>
<dbReference type="SMART" id="SM00353">
    <property type="entry name" value="HLH"/>
    <property type="match status" value="2"/>
</dbReference>
<dbReference type="EMBL" id="WJXA01000003">
    <property type="protein sequence ID" value="KAF7148289.1"/>
    <property type="molecule type" value="Genomic_DNA"/>
</dbReference>
<keyword evidence="11" id="KW-1185">Reference proteome</keyword>
<name>A0A834LU86_RHOSS</name>
<evidence type="ECO:0000256" key="3">
    <source>
        <dbReference type="ARBA" id="ARBA00023015"/>
    </source>
</evidence>
<dbReference type="Proteomes" id="UP000626092">
    <property type="component" value="Unassembled WGS sequence"/>
</dbReference>
<dbReference type="GO" id="GO:0046983">
    <property type="term" value="F:protein dimerization activity"/>
    <property type="evidence" value="ECO:0007669"/>
    <property type="project" value="InterPro"/>
</dbReference>
<dbReference type="InterPro" id="IPR011598">
    <property type="entry name" value="bHLH_dom"/>
</dbReference>
<comment type="subunit">
    <text evidence="2">Homodimer.</text>
</comment>
<keyword evidence="6" id="KW-0539">Nucleus</keyword>
<keyword evidence="4" id="KW-0238">DNA-binding</keyword>
<evidence type="ECO:0000256" key="8">
    <source>
        <dbReference type="SAM" id="MobiDB-lite"/>
    </source>
</evidence>
<accession>A0A834LU86</accession>
<dbReference type="InterPro" id="IPR015660">
    <property type="entry name" value="MASH1/Ascl1a-like"/>
</dbReference>
<evidence type="ECO:0000256" key="6">
    <source>
        <dbReference type="ARBA" id="ARBA00023242"/>
    </source>
</evidence>
<dbReference type="OrthoDB" id="1935281at2759"/>
<dbReference type="FunFam" id="4.10.280.10:FF:000085">
    <property type="entry name" value="Transcription factor bHLH126"/>
    <property type="match status" value="1"/>
</dbReference>
<dbReference type="InterPro" id="IPR036638">
    <property type="entry name" value="HLH_DNA-bd_sf"/>
</dbReference>
<feature type="region of interest" description="Disordered" evidence="8">
    <location>
        <begin position="250"/>
        <end position="282"/>
    </location>
</feature>
<dbReference type="GO" id="GO:0000981">
    <property type="term" value="F:DNA-binding transcription factor activity, RNA polymerase II-specific"/>
    <property type="evidence" value="ECO:0007669"/>
    <property type="project" value="TreeGrafter"/>
</dbReference>
<keyword evidence="7" id="KW-0175">Coiled coil</keyword>
<evidence type="ECO:0000256" key="7">
    <source>
        <dbReference type="SAM" id="Coils"/>
    </source>
</evidence>
<comment type="subcellular location">
    <subcellularLocation>
        <location evidence="1">Nucleus</location>
    </subcellularLocation>
</comment>
<evidence type="ECO:0000256" key="1">
    <source>
        <dbReference type="ARBA" id="ARBA00004123"/>
    </source>
</evidence>
<keyword evidence="3" id="KW-0805">Transcription regulation</keyword>
<reference evidence="10" key="1">
    <citation type="submission" date="2019-11" db="EMBL/GenBank/DDBJ databases">
        <authorList>
            <person name="Liu Y."/>
            <person name="Hou J."/>
            <person name="Li T.-Q."/>
            <person name="Guan C.-H."/>
            <person name="Wu X."/>
            <person name="Wu H.-Z."/>
            <person name="Ling F."/>
            <person name="Zhang R."/>
            <person name="Shi X.-G."/>
            <person name="Ren J.-P."/>
            <person name="Chen E.-F."/>
            <person name="Sun J.-M."/>
        </authorList>
    </citation>
    <scope>NUCLEOTIDE SEQUENCE</scope>
    <source>
        <strain evidence="10">Adult_tree_wgs_1</strain>
        <tissue evidence="10">Leaves</tissue>
    </source>
</reference>
<evidence type="ECO:0000313" key="11">
    <source>
        <dbReference type="Proteomes" id="UP000626092"/>
    </source>
</evidence>
<feature type="region of interest" description="Disordered" evidence="8">
    <location>
        <begin position="50"/>
        <end position="73"/>
    </location>
</feature>
<protein>
    <recommendedName>
        <fullName evidence="9">BHLH domain-containing protein</fullName>
    </recommendedName>
</protein>
<evidence type="ECO:0000256" key="4">
    <source>
        <dbReference type="ARBA" id="ARBA00023125"/>
    </source>
</evidence>
<gene>
    <name evidence="10" type="ORF">RHSIM_Rhsim03G0173800</name>
</gene>
<feature type="compositionally biased region" description="Low complexity" evidence="8">
    <location>
        <begin position="59"/>
        <end position="71"/>
    </location>
</feature>
<feature type="coiled-coil region" evidence="7">
    <location>
        <begin position="322"/>
        <end position="349"/>
    </location>
</feature>
<dbReference type="CDD" id="cd18914">
    <property type="entry name" value="bHLH_AtORG2_like"/>
    <property type="match status" value="1"/>
</dbReference>
<dbReference type="PANTHER" id="PTHR13935:SF106">
    <property type="entry name" value="ACHAETE-SCUTE COMPLEX PROTEIN T5-RELATED"/>
    <property type="match status" value="1"/>
</dbReference>
<dbReference type="GO" id="GO:0000977">
    <property type="term" value="F:RNA polymerase II transcription regulatory region sequence-specific DNA binding"/>
    <property type="evidence" value="ECO:0007669"/>
    <property type="project" value="TreeGrafter"/>
</dbReference>
<dbReference type="Gene3D" id="4.10.280.10">
    <property type="entry name" value="Helix-loop-helix DNA-binding domain"/>
    <property type="match status" value="1"/>
</dbReference>
<sequence>MFSLQQGDELVFQISSIEQDLISSHASLETTGILTPPKRKRKKSLLYSNHDHQQEDKYGGSSTCTTTGSNGNKEKIKMTAHRDVERLRRKEMAELYASLRSLLPLEYVKKNINELSIKRDRLKNVANSTANTEGSTESCSSGRVTASLCCGGVEILINSGFEEVGFPISRVLEILVEEGLDVVSCVSTQMESKLLHVIKSEVISDPTCFDLSALEEKLAEVIIGIGREDEIEQDLAMGNAVVESSNLARKNVGKGGKRQQNLPAAAQPGDNDGSGKGNKERRMVHRDIERQRRQGMANLFASMRSLLPLEYIKGRRSASDQIHEAVNYINHLKNNVKELEIKRDNLKKLPDSVSTSIATVSTSSVTVTVNQCRGGGVEVLIGSGCGFAEEGGLPLSKVLGVLVEQGLDVVSYVSSDVEGRLFHTIRCEVSDLMYIDLFELQQKMSVVINGEQNLQL</sequence>
<dbReference type="AlphaFoldDB" id="A0A834LU86"/>
<evidence type="ECO:0000259" key="9">
    <source>
        <dbReference type="PROSITE" id="PS50888"/>
    </source>
</evidence>
<evidence type="ECO:0000256" key="5">
    <source>
        <dbReference type="ARBA" id="ARBA00023163"/>
    </source>
</evidence>
<keyword evidence="5" id="KW-0804">Transcription</keyword>
<dbReference type="PROSITE" id="PS50888">
    <property type="entry name" value="BHLH"/>
    <property type="match status" value="1"/>
</dbReference>
<proteinExistence type="predicted"/>
<dbReference type="SUPFAM" id="SSF47459">
    <property type="entry name" value="HLH, helix-loop-helix DNA-binding domain"/>
    <property type="match status" value="2"/>
</dbReference>
<organism evidence="10 11">
    <name type="scientific">Rhododendron simsii</name>
    <name type="common">Sims's rhododendron</name>
    <dbReference type="NCBI Taxonomy" id="118357"/>
    <lineage>
        <taxon>Eukaryota</taxon>
        <taxon>Viridiplantae</taxon>
        <taxon>Streptophyta</taxon>
        <taxon>Embryophyta</taxon>
        <taxon>Tracheophyta</taxon>
        <taxon>Spermatophyta</taxon>
        <taxon>Magnoliopsida</taxon>
        <taxon>eudicotyledons</taxon>
        <taxon>Gunneridae</taxon>
        <taxon>Pentapetalae</taxon>
        <taxon>asterids</taxon>
        <taxon>Ericales</taxon>
        <taxon>Ericaceae</taxon>
        <taxon>Ericoideae</taxon>
        <taxon>Rhodoreae</taxon>
        <taxon>Rhododendron</taxon>
    </lineage>
</organism>
<dbReference type="PANTHER" id="PTHR13935">
    <property type="entry name" value="ACHAETE-SCUTE TRANSCRIPTION FACTOR-RELATED"/>
    <property type="match status" value="1"/>
</dbReference>
<evidence type="ECO:0000313" key="10">
    <source>
        <dbReference type="EMBL" id="KAF7148289.1"/>
    </source>
</evidence>
<dbReference type="Pfam" id="PF00010">
    <property type="entry name" value="HLH"/>
    <property type="match status" value="2"/>
</dbReference>